<evidence type="ECO:0000313" key="3">
    <source>
        <dbReference type="EMBL" id="PAT34919.1"/>
    </source>
</evidence>
<dbReference type="Proteomes" id="UP000218054">
    <property type="component" value="Unassembled WGS sequence"/>
</dbReference>
<dbReference type="Pfam" id="PF02082">
    <property type="entry name" value="Rrf2"/>
    <property type="match status" value="1"/>
</dbReference>
<dbReference type="InterPro" id="IPR000944">
    <property type="entry name" value="Tscrpt_reg_Rrf2"/>
</dbReference>
<comment type="caution">
    <text evidence="3">The sequence shown here is derived from an EMBL/GenBank/DDBJ whole genome shotgun (WGS) entry which is preliminary data.</text>
</comment>
<protein>
    <submittedName>
        <fullName evidence="3">Rrf2 family transcriptional regulator</fullName>
    </submittedName>
</protein>
<dbReference type="InterPro" id="IPR036390">
    <property type="entry name" value="WH_DNA-bd_sf"/>
</dbReference>
<reference evidence="3 4" key="1">
    <citation type="submission" date="2017-08" db="EMBL/GenBank/DDBJ databases">
        <title>WGS of Clinical strains of the CDC Group NO-1 linked to zoonotic infections in humans.</title>
        <authorList>
            <person name="Bernier A.-M."/>
            <person name="Bernard K."/>
        </authorList>
    </citation>
    <scope>NUCLEOTIDE SEQUENCE [LARGE SCALE GENOMIC DNA]</scope>
    <source>
        <strain evidence="3 4">NML00-0135</strain>
    </source>
</reference>
<feature type="compositionally biased region" description="Low complexity" evidence="2">
    <location>
        <begin position="170"/>
        <end position="179"/>
    </location>
</feature>
<evidence type="ECO:0000256" key="2">
    <source>
        <dbReference type="SAM" id="MobiDB-lite"/>
    </source>
</evidence>
<name>A0A2A2ABF5_9BURK</name>
<sequence>MRLTLKTDYALRTLLFLGQQQALVSIAQIAQAHGISEHHLIKVVHALGRQGFIDTLRGKGGGIRLAPAALQATVGQIVRAMEDDLNLVACFGPQSDDNRCLLTGGCRLQTVLHSALQAFMDELDGHTLADLLGAAAPAADAGHAQTISISKLQPAAPVATARARQPGGSKPAKPTATPARPKRRPKKPNTGQEPDGEHTP</sequence>
<dbReference type="EMBL" id="NSJB01000014">
    <property type="protein sequence ID" value="PAT34919.1"/>
    <property type="molecule type" value="Genomic_DNA"/>
</dbReference>
<dbReference type="GO" id="GO:0005829">
    <property type="term" value="C:cytosol"/>
    <property type="evidence" value="ECO:0007669"/>
    <property type="project" value="TreeGrafter"/>
</dbReference>
<gene>
    <name evidence="3" type="ORF">CK625_12415</name>
</gene>
<keyword evidence="4" id="KW-1185">Reference proteome</keyword>
<dbReference type="SUPFAM" id="SSF46785">
    <property type="entry name" value="Winged helix' DNA-binding domain"/>
    <property type="match status" value="1"/>
</dbReference>
<proteinExistence type="predicted"/>
<evidence type="ECO:0000313" key="4">
    <source>
        <dbReference type="Proteomes" id="UP000218054"/>
    </source>
</evidence>
<dbReference type="RefSeq" id="WP_095540644.1">
    <property type="nucleotide sequence ID" value="NZ_NSJB01000014.1"/>
</dbReference>
<dbReference type="PANTHER" id="PTHR33221">
    <property type="entry name" value="WINGED HELIX-TURN-HELIX TRANSCRIPTIONAL REGULATOR, RRF2 FAMILY"/>
    <property type="match status" value="1"/>
</dbReference>
<keyword evidence="1" id="KW-0238">DNA-binding</keyword>
<dbReference type="NCBIfam" id="TIGR00738">
    <property type="entry name" value="rrf2_super"/>
    <property type="match status" value="1"/>
</dbReference>
<dbReference type="InterPro" id="IPR036388">
    <property type="entry name" value="WH-like_DNA-bd_sf"/>
</dbReference>
<dbReference type="PROSITE" id="PS51197">
    <property type="entry name" value="HTH_RRF2_2"/>
    <property type="match status" value="1"/>
</dbReference>
<feature type="region of interest" description="Disordered" evidence="2">
    <location>
        <begin position="153"/>
        <end position="200"/>
    </location>
</feature>
<organism evidence="3 4">
    <name type="scientific">Vandammella animalimorsus</name>
    <dbReference type="NCBI Taxonomy" id="2029117"/>
    <lineage>
        <taxon>Bacteria</taxon>
        <taxon>Pseudomonadati</taxon>
        <taxon>Pseudomonadota</taxon>
        <taxon>Betaproteobacteria</taxon>
        <taxon>Burkholderiales</taxon>
        <taxon>Comamonadaceae</taxon>
        <taxon>Vandammella</taxon>
    </lineage>
</organism>
<dbReference type="GO" id="GO:0003677">
    <property type="term" value="F:DNA binding"/>
    <property type="evidence" value="ECO:0007669"/>
    <property type="project" value="UniProtKB-KW"/>
</dbReference>
<accession>A0A2A2ABF5</accession>
<dbReference type="Gene3D" id="1.10.10.10">
    <property type="entry name" value="Winged helix-like DNA-binding domain superfamily/Winged helix DNA-binding domain"/>
    <property type="match status" value="1"/>
</dbReference>
<dbReference type="PANTHER" id="PTHR33221:SF4">
    <property type="entry name" value="HTH-TYPE TRANSCRIPTIONAL REPRESSOR NSRR"/>
    <property type="match status" value="1"/>
</dbReference>
<evidence type="ECO:0000256" key="1">
    <source>
        <dbReference type="ARBA" id="ARBA00023125"/>
    </source>
</evidence>
<dbReference type="GO" id="GO:0003700">
    <property type="term" value="F:DNA-binding transcription factor activity"/>
    <property type="evidence" value="ECO:0007669"/>
    <property type="project" value="TreeGrafter"/>
</dbReference>
<dbReference type="AlphaFoldDB" id="A0A2A2ABF5"/>